<evidence type="ECO:0000313" key="4">
    <source>
        <dbReference type="EMBL" id="CAF1577077.1"/>
    </source>
</evidence>
<dbReference type="EMBL" id="CAJNOL010003917">
    <property type="protein sequence ID" value="CAF1577077.1"/>
    <property type="molecule type" value="Genomic_DNA"/>
</dbReference>
<dbReference type="EMBL" id="CAJNOU010005585">
    <property type="protein sequence ID" value="CAF1482805.1"/>
    <property type="molecule type" value="Genomic_DNA"/>
</dbReference>
<keyword evidence="5" id="KW-1185">Reference proteome</keyword>
<dbReference type="PANTHER" id="PTHR47272">
    <property type="entry name" value="DDE_TNP_1_7 DOMAIN-CONTAINING PROTEIN"/>
    <property type="match status" value="1"/>
</dbReference>
<accession>A0A815S2Y3</accession>
<comment type="caution">
    <text evidence="3">The sequence shown here is derived from an EMBL/GenBank/DDBJ whole genome shotgun (WGS) entry which is preliminary data.</text>
</comment>
<name>A0A815S2Y3_9BILA</name>
<evidence type="ECO:0000313" key="5">
    <source>
        <dbReference type="Proteomes" id="UP000663870"/>
    </source>
</evidence>
<sequence>MNSHRHSNSNGITSHGSFRLFNFKSKTARILLNKSKLQQLQLASVHSILDDSENDQENEPPTKEVHETALNVPQALRFDGSNHWPAFISAVNNTRCKNEKCSEKTYWKCLKCNVHLCLNSSKNYFTEYHTRK</sequence>
<dbReference type="EMBL" id="CAJNOH010002671">
    <property type="protein sequence ID" value="CAF1305287.1"/>
    <property type="molecule type" value="Genomic_DNA"/>
</dbReference>
<reference evidence="3" key="1">
    <citation type="submission" date="2021-02" db="EMBL/GenBank/DDBJ databases">
        <authorList>
            <person name="Nowell W R."/>
        </authorList>
    </citation>
    <scope>NUCLEOTIDE SEQUENCE</scope>
</reference>
<organism evidence="3 6">
    <name type="scientific">Rotaria sordida</name>
    <dbReference type="NCBI Taxonomy" id="392033"/>
    <lineage>
        <taxon>Eukaryota</taxon>
        <taxon>Metazoa</taxon>
        <taxon>Spiralia</taxon>
        <taxon>Gnathifera</taxon>
        <taxon>Rotifera</taxon>
        <taxon>Eurotatoria</taxon>
        <taxon>Bdelloidea</taxon>
        <taxon>Philodinida</taxon>
        <taxon>Philodinidae</taxon>
        <taxon>Rotaria</taxon>
    </lineage>
</organism>
<proteinExistence type="predicted"/>
<gene>
    <name evidence="4" type="ORF">JXQ802_LOCUS45807</name>
    <name evidence="1" type="ORF">PYM288_LOCUS30130</name>
    <name evidence="2" type="ORF">RFH988_LOCUS32350</name>
    <name evidence="3" type="ORF">SEV965_LOCUS35188</name>
</gene>
<dbReference type="Proteomes" id="UP000663889">
    <property type="component" value="Unassembled WGS sequence"/>
</dbReference>
<evidence type="ECO:0000313" key="2">
    <source>
        <dbReference type="EMBL" id="CAF1351995.1"/>
    </source>
</evidence>
<dbReference type="Proteomes" id="UP000663870">
    <property type="component" value="Unassembled WGS sequence"/>
</dbReference>
<evidence type="ECO:0000313" key="3">
    <source>
        <dbReference type="EMBL" id="CAF1482805.1"/>
    </source>
</evidence>
<evidence type="ECO:0000313" key="1">
    <source>
        <dbReference type="EMBL" id="CAF1305287.1"/>
    </source>
</evidence>
<dbReference type="Proteomes" id="UP000663854">
    <property type="component" value="Unassembled WGS sequence"/>
</dbReference>
<protein>
    <submittedName>
        <fullName evidence="3">Uncharacterized protein</fullName>
    </submittedName>
</protein>
<dbReference type="EMBL" id="CAJNOO010003727">
    <property type="protein sequence ID" value="CAF1351995.1"/>
    <property type="molecule type" value="Genomic_DNA"/>
</dbReference>
<evidence type="ECO:0000313" key="6">
    <source>
        <dbReference type="Proteomes" id="UP000663889"/>
    </source>
</evidence>
<dbReference type="Proteomes" id="UP000663882">
    <property type="component" value="Unassembled WGS sequence"/>
</dbReference>
<dbReference type="AlphaFoldDB" id="A0A815S2Y3"/>
<dbReference type="OrthoDB" id="123207at2759"/>